<evidence type="ECO:0008006" key="3">
    <source>
        <dbReference type="Google" id="ProtNLM"/>
    </source>
</evidence>
<dbReference type="EMBL" id="CP000993">
    <property type="protein sequence ID" value="ACH94504.1"/>
    <property type="molecule type" value="Genomic_DNA"/>
</dbReference>
<dbReference type="HOGENOM" id="CLU_1212900_0_0_12"/>
<dbReference type="RefSeq" id="WP_012538773.1">
    <property type="nucleotide sequence ID" value="NC_011244.1"/>
</dbReference>
<proteinExistence type="predicted"/>
<dbReference type="InterPro" id="IPR037278">
    <property type="entry name" value="ARFGAP/RecO"/>
</dbReference>
<evidence type="ECO:0000313" key="2">
    <source>
        <dbReference type="Proteomes" id="UP000000612"/>
    </source>
</evidence>
<dbReference type="SUPFAM" id="SSF57863">
    <property type="entry name" value="ArfGap/RecO-like zinc finger"/>
    <property type="match status" value="1"/>
</dbReference>
<evidence type="ECO:0000313" key="1">
    <source>
        <dbReference type="EMBL" id="ACH94504.1"/>
    </source>
</evidence>
<dbReference type="AlphaFoldDB" id="B5RR70"/>
<dbReference type="KEGG" id="bre:BRE_255"/>
<dbReference type="Proteomes" id="UP000000612">
    <property type="component" value="Chromosome"/>
</dbReference>
<keyword evidence="2" id="KW-1185">Reference proteome</keyword>
<accession>B5RR70</accession>
<gene>
    <name evidence="1" type="ordered locus">BRE_255</name>
</gene>
<organism evidence="1 2">
    <name type="scientific">Borrelia recurrentis (strain A1)</name>
    <dbReference type="NCBI Taxonomy" id="412418"/>
    <lineage>
        <taxon>Bacteria</taxon>
        <taxon>Pseudomonadati</taxon>
        <taxon>Spirochaetota</taxon>
        <taxon>Spirochaetia</taxon>
        <taxon>Spirochaetales</taxon>
        <taxon>Borreliaceae</taxon>
        <taxon>Borrelia</taxon>
    </lineage>
</organism>
<name>B5RR70_BORRA</name>
<sequence length="228" mass="27099">MLFNKINAIITNLYHKKNYSLLNLFHSKGIIHTIIHDYTIEKFKLNINNLVKANFEIVKKNNLCKIIEVNDEEFIVQDLTYEKLTIIKLWIKLINLSFDEGECFKLFNEATEMLNNSSLGKTQLIDLQYKIRFLIIKGLLYLSNLCFQCNKQIKENYYYDTHIYGFNCIKCSNNKNQYINTESFKYLENTTQTNINTTLNAKLTNRTKELLTFMIKNKLNREFEQILL</sequence>
<protein>
    <recommendedName>
        <fullName evidence="3">DNA repair protein RecO</fullName>
    </recommendedName>
</protein>
<reference evidence="1 2" key="1">
    <citation type="journal article" date="2008" name="PLoS Genet.">
        <title>The genome of Borrelia recurrentis, the agent of deadly louse-borne relapsing fever, is a degraded subset of tick-borne Borrelia duttonii.</title>
        <authorList>
            <person name="Lescot M."/>
            <person name="Audic S."/>
            <person name="Robert C."/>
            <person name="Nguyen T.T."/>
            <person name="Blanc G."/>
            <person name="Cutler S.J."/>
            <person name="Wincker P."/>
            <person name="Couloux A."/>
            <person name="Claverie J.-M."/>
            <person name="Raoult D."/>
            <person name="Drancourt M."/>
        </authorList>
    </citation>
    <scope>NUCLEOTIDE SEQUENCE [LARGE SCALE GENOMIC DNA]</scope>
    <source>
        <strain evidence="1 2">A1</strain>
    </source>
</reference>